<feature type="domain" description="DUF4130" evidence="1">
    <location>
        <begin position="83"/>
        <end position="247"/>
    </location>
</feature>
<reference evidence="2 3" key="1">
    <citation type="submission" date="2018-02" db="EMBL/GenBank/DDBJ databases">
        <title>Genome sequences of Apibacter spp., gut symbionts of Asian honey bees.</title>
        <authorList>
            <person name="Kwong W.K."/>
            <person name="Steele M.I."/>
            <person name="Moran N.A."/>
        </authorList>
    </citation>
    <scope>NUCLEOTIDE SEQUENCE [LARGE SCALE GENOMIC DNA]</scope>
    <source>
        <strain evidence="3">wkB301</strain>
    </source>
</reference>
<protein>
    <submittedName>
        <fullName evidence="2">DNA metabolism protein</fullName>
    </submittedName>
</protein>
<name>A0A2S8AGG9_9FLAO</name>
<evidence type="ECO:0000313" key="2">
    <source>
        <dbReference type="EMBL" id="PQL95481.1"/>
    </source>
</evidence>
<dbReference type="NCBIfam" id="TIGR03915">
    <property type="entry name" value="SAM_7_link_chp"/>
    <property type="match status" value="1"/>
</dbReference>
<evidence type="ECO:0000313" key="3">
    <source>
        <dbReference type="Proteomes" id="UP000238042"/>
    </source>
</evidence>
<dbReference type="InterPro" id="IPR023875">
    <property type="entry name" value="DNA_repair_put"/>
</dbReference>
<gene>
    <name evidence="2" type="ORF">C4S77_01420</name>
</gene>
<dbReference type="EMBL" id="PSZM01000001">
    <property type="protein sequence ID" value="PQL95481.1"/>
    <property type="molecule type" value="Genomic_DNA"/>
</dbReference>
<dbReference type="OrthoDB" id="5290748at2"/>
<sequence length="251" mass="30226">MTVFYYDKTINGLLSSIFDAYKLNIFPDIILGIGDIPPLFINCEIQVETHEKKYHRVWNLLHKQLPANCINMLTAVWLSEEEKSDKLIFDYIIKAIDSQFLYINNLGDSTILEIHKLAKKVYKEGHSIKQFVRFQKTKDNIYFAPVSLQYNSLPLVINHFKNRFSSQLWIIYDVKRKYGFYFDKKRVVEISLDKEIEQINKDLFHEDEQIFQKLWKNYYKALAIKERINLKLQKQHMPKKYWKYLIEKQKI</sequence>
<keyword evidence="3" id="KW-1185">Reference proteome</keyword>
<dbReference type="RefSeq" id="WP_105245516.1">
    <property type="nucleotide sequence ID" value="NZ_PSZM01000001.1"/>
</dbReference>
<dbReference type="Pfam" id="PF13566">
    <property type="entry name" value="DUF4130"/>
    <property type="match status" value="1"/>
</dbReference>
<dbReference type="AlphaFoldDB" id="A0A2S8AGG9"/>
<dbReference type="Proteomes" id="UP000238042">
    <property type="component" value="Unassembled WGS sequence"/>
</dbReference>
<evidence type="ECO:0000259" key="1">
    <source>
        <dbReference type="Pfam" id="PF13566"/>
    </source>
</evidence>
<organism evidence="2 3">
    <name type="scientific">Apibacter adventoris</name>
    <dbReference type="NCBI Taxonomy" id="1679466"/>
    <lineage>
        <taxon>Bacteria</taxon>
        <taxon>Pseudomonadati</taxon>
        <taxon>Bacteroidota</taxon>
        <taxon>Flavobacteriia</taxon>
        <taxon>Flavobacteriales</taxon>
        <taxon>Weeksellaceae</taxon>
        <taxon>Apibacter</taxon>
    </lineage>
</organism>
<comment type="caution">
    <text evidence="2">The sequence shown here is derived from an EMBL/GenBank/DDBJ whole genome shotgun (WGS) entry which is preliminary data.</text>
</comment>
<dbReference type="InterPro" id="IPR025404">
    <property type="entry name" value="DUF4130"/>
</dbReference>
<proteinExistence type="predicted"/>
<accession>A0A2S8AGG9</accession>